<keyword evidence="2" id="KW-0934">Plastid</keyword>
<dbReference type="Pfam" id="PF02470">
    <property type="entry name" value="MlaD"/>
    <property type="match status" value="1"/>
</dbReference>
<dbReference type="PANTHER" id="PTHR34675">
    <property type="entry name" value="PROTEIN TRIGALACTOSYLDIACYLGLYCEROL 2, CHLOROPLASTIC"/>
    <property type="match status" value="1"/>
</dbReference>
<dbReference type="AlphaFoldDB" id="A0A4D6WYY2"/>
<evidence type="ECO:0000259" key="1">
    <source>
        <dbReference type="Pfam" id="PF02470"/>
    </source>
</evidence>
<gene>
    <name evidence="2" type="primary">ycf22</name>
</gene>
<dbReference type="EMBL" id="MK814701">
    <property type="protein sequence ID" value="QCI07828.1"/>
    <property type="molecule type" value="Genomic_DNA"/>
</dbReference>
<geneLocation type="plastid" evidence="2"/>
<dbReference type="InterPro" id="IPR039342">
    <property type="entry name" value="TGD2-like"/>
</dbReference>
<reference evidence="2" key="2">
    <citation type="submission" date="2019-04" db="EMBL/GenBank/DDBJ databases">
        <authorList>
            <person name="Pasella M."/>
        </authorList>
    </citation>
    <scope>NUCLEOTIDE SEQUENCE</scope>
    <source>
        <strain evidence="2">PD2941_2</strain>
    </source>
</reference>
<accession>A0A4D6WYY2</accession>
<feature type="domain" description="Mce/MlaD" evidence="1">
    <location>
        <begin position="1"/>
        <end position="55"/>
    </location>
</feature>
<evidence type="ECO:0000313" key="2">
    <source>
        <dbReference type="EMBL" id="QCI07828.1"/>
    </source>
</evidence>
<protein>
    <recommendedName>
        <fullName evidence="1">Mce/MlaD domain-containing protein</fullName>
    </recommendedName>
</protein>
<proteinExistence type="predicted"/>
<organism evidence="2">
    <name type="scientific">Pleonosporium borreri</name>
    <dbReference type="NCBI Taxonomy" id="2575635"/>
    <lineage>
        <taxon>Eukaryota</taxon>
        <taxon>Rhodophyta</taxon>
        <taxon>Florideophyceae</taxon>
        <taxon>Rhodymeniophycidae</taxon>
        <taxon>Ceramiales</taxon>
        <taxon>Ceramiaceae</taxon>
        <taxon>Pleonosporium</taxon>
    </lineage>
</organism>
<name>A0A4D6WYY2_9FLOR</name>
<dbReference type="InterPro" id="IPR003399">
    <property type="entry name" value="Mce/MlaD"/>
</dbReference>
<sequence length="156" mass="18146">MRGISIGHIKAIQLNINSVTALIYIYSKNILIPKHSIIEINQVGLFNNSIIDITPLDSFQVINNFNVFTSLCFKSKFLCNNDYVKGYRGLNYDDLIRAATRISQRFDDPRFFQLLYLFLQNIIDISDEIVLMINHVSYIISLLIDFIEIYLVKYII</sequence>
<reference evidence="2" key="1">
    <citation type="journal article" date="2019" name="Mol. Phylogenet. Evol.">
        <title>Morphological evolution and classification of the red algal order Ceramiales inferred using plastid phylogenomics.</title>
        <authorList>
            <person name="Diaz-Tapia P."/>
            <person name="Pasella M.M."/>
            <person name="Verbruggen H."/>
            <person name="Maggs C.A."/>
        </authorList>
    </citation>
    <scope>NUCLEOTIDE SEQUENCE</scope>
    <source>
        <strain evidence="2">PD2941_2</strain>
    </source>
</reference>
<dbReference type="PANTHER" id="PTHR34675:SF1">
    <property type="entry name" value="PROTEIN TRIGALACTOSYLDIACYLGLYCEROL 2, CHLOROPLASTIC"/>
    <property type="match status" value="1"/>
</dbReference>